<dbReference type="AlphaFoldDB" id="A0A1M6F536"/>
<evidence type="ECO:0000256" key="2">
    <source>
        <dbReference type="ARBA" id="ARBA00022643"/>
    </source>
</evidence>
<dbReference type="Pfam" id="PF03358">
    <property type="entry name" value="FMN_red"/>
    <property type="match status" value="1"/>
</dbReference>
<dbReference type="EMBL" id="FQYP01000004">
    <property type="protein sequence ID" value="SHI92776.1"/>
    <property type="molecule type" value="Genomic_DNA"/>
</dbReference>
<keyword evidence="5" id="KW-1185">Reference proteome</keyword>
<sequence>MNKGIILVGSSRSNGDTSKVVTYLQEITGFEAVDLSQKDIGYFDYEFKNKDDDFNYLFKGIVQNYQTIIFATPVYWYTMSATMKTFLDRISDFLYQEKDFGRMLRGMNMGMLSCSNSDDRPEEFHLPFSRSASYLGMNYLGDVHSWVKDDEIPADVKEKINAFALQIKS</sequence>
<dbReference type="GO" id="GO:0016491">
    <property type="term" value="F:oxidoreductase activity"/>
    <property type="evidence" value="ECO:0007669"/>
    <property type="project" value="InterPro"/>
</dbReference>
<dbReference type="InterPro" id="IPR029039">
    <property type="entry name" value="Flavoprotein-like_sf"/>
</dbReference>
<name>A0A1M6F536_9FLAO</name>
<evidence type="ECO:0000313" key="4">
    <source>
        <dbReference type="EMBL" id="SHI92776.1"/>
    </source>
</evidence>
<feature type="domain" description="NADPH-dependent FMN reductase-like" evidence="3">
    <location>
        <begin position="5"/>
        <end position="143"/>
    </location>
</feature>
<accession>A0A1M6F536</accession>
<dbReference type="InterPro" id="IPR005025">
    <property type="entry name" value="FMN_Rdtase-like_dom"/>
</dbReference>
<gene>
    <name evidence="4" type="ORF">SAMN04488508_10495</name>
</gene>
<organism evidence="4 5">
    <name type="scientific">Aquimarina spongiae</name>
    <dbReference type="NCBI Taxonomy" id="570521"/>
    <lineage>
        <taxon>Bacteria</taxon>
        <taxon>Pseudomonadati</taxon>
        <taxon>Bacteroidota</taxon>
        <taxon>Flavobacteriia</taxon>
        <taxon>Flavobacteriales</taxon>
        <taxon>Flavobacteriaceae</taxon>
        <taxon>Aquimarina</taxon>
    </lineage>
</organism>
<dbReference type="STRING" id="570521.SAMN04488508_10495"/>
<dbReference type="PANTHER" id="PTHR43278:SF4">
    <property type="entry name" value="NAD(P)H-DEPENDENT FMN-CONTAINING OXIDOREDUCTASE YWQN-RELATED"/>
    <property type="match status" value="1"/>
</dbReference>
<dbReference type="InterPro" id="IPR051796">
    <property type="entry name" value="ISF_SsuE-like"/>
</dbReference>
<proteinExistence type="predicted"/>
<evidence type="ECO:0000313" key="5">
    <source>
        <dbReference type="Proteomes" id="UP000184432"/>
    </source>
</evidence>
<reference evidence="5" key="1">
    <citation type="submission" date="2016-11" db="EMBL/GenBank/DDBJ databases">
        <authorList>
            <person name="Varghese N."/>
            <person name="Submissions S."/>
        </authorList>
    </citation>
    <scope>NUCLEOTIDE SEQUENCE [LARGE SCALE GENOMIC DNA]</scope>
    <source>
        <strain evidence="5">DSM 22623</strain>
    </source>
</reference>
<keyword evidence="2" id="KW-0288">FMN</keyword>
<keyword evidence="1" id="KW-0285">Flavoprotein</keyword>
<dbReference type="OrthoDB" id="9805976at2"/>
<protein>
    <submittedName>
        <fullName evidence="4">Multimeric flavodoxin WrbA</fullName>
    </submittedName>
</protein>
<dbReference type="SUPFAM" id="SSF52218">
    <property type="entry name" value="Flavoproteins"/>
    <property type="match status" value="1"/>
</dbReference>
<dbReference type="PANTHER" id="PTHR43278">
    <property type="entry name" value="NAD(P)H-DEPENDENT FMN-CONTAINING OXIDOREDUCTASE YWQN-RELATED"/>
    <property type="match status" value="1"/>
</dbReference>
<dbReference type="Gene3D" id="3.40.50.360">
    <property type="match status" value="1"/>
</dbReference>
<dbReference type="RefSeq" id="WP_073315927.1">
    <property type="nucleotide sequence ID" value="NZ_FQYP01000004.1"/>
</dbReference>
<dbReference type="Proteomes" id="UP000184432">
    <property type="component" value="Unassembled WGS sequence"/>
</dbReference>
<evidence type="ECO:0000259" key="3">
    <source>
        <dbReference type="Pfam" id="PF03358"/>
    </source>
</evidence>
<evidence type="ECO:0000256" key="1">
    <source>
        <dbReference type="ARBA" id="ARBA00022630"/>
    </source>
</evidence>